<keyword evidence="2" id="KW-0732">Signal</keyword>
<dbReference type="Pfam" id="PF25342">
    <property type="entry name" value="GT_PLOD"/>
    <property type="match status" value="1"/>
</dbReference>
<feature type="signal peptide" evidence="2">
    <location>
        <begin position="1"/>
        <end position="19"/>
    </location>
</feature>
<feature type="chain" id="PRO_5041247035" evidence="2">
    <location>
        <begin position="20"/>
        <end position="1677"/>
    </location>
</feature>
<dbReference type="Pfam" id="PF01764">
    <property type="entry name" value="Lipase_3"/>
    <property type="match status" value="1"/>
</dbReference>
<dbReference type="InterPro" id="IPR040911">
    <property type="entry name" value="Exostosin_GT47"/>
</dbReference>
<dbReference type="InterPro" id="IPR057589">
    <property type="entry name" value="GT_PLOD"/>
</dbReference>
<dbReference type="EMBL" id="CAUJNA010003279">
    <property type="protein sequence ID" value="CAJ1397780.1"/>
    <property type="molecule type" value="Genomic_DNA"/>
</dbReference>
<dbReference type="SUPFAM" id="SSF53254">
    <property type="entry name" value="Phosphoglycerate mutase-like"/>
    <property type="match status" value="1"/>
</dbReference>
<dbReference type="InterPro" id="IPR051218">
    <property type="entry name" value="Sec_MonoDiacylglyc_Lipase"/>
</dbReference>
<sequence length="1677" mass="183091">MRSLLLLWTAAALRTVKLASPDHRQIFFFRHGETEPVAARWLDDTGVAQCQSFARDLRSRPEGLRGFAWADCVFASPQNCAVQSALLALSPLLLERNLSVVLLPDLQPQVFPWRVKNHHPQGEDIQQEAIRKLAQSAVPEPLLRGLAQVPVDASRAKGRWAIPRPESSAEVQERMLRFVQQLYGDFGHCRRSIVVGHSQNLKAALLKLWAHSADASFGYIPSWYQGPTADWHGLLNSSHLYEDSLAYGSILQASLAEEPGLLEPRLLWDSRLESWAIRFGRCGGSGVALNARGEETGDFCACPYGQCIGSGCGENMAAWPFPHSQNVFHSSCKGCSCGEARHRCKEFATAEQCVQGVSFTGHPCEWCEVHGTCRATGIDVSCPDTCCMSQVEGSRCLSRLGASSCPLRAAGLAAKGAPVGFDAMAARRLAEASASGGRVTAGAPALGVVAALTAPCAVQGGGWAPEVQAWNSSLVFPFEGERRGVGVHATLWAQLQPRLAELRARLEQKPRPVFLTGHGLGGGLATLAALALEAAGVELAGLATFGAPRVGNLAFAVALRRALEGKPLWRVTVRRDPVVQVPARELGFWHVAGEVFFPDAASSSYVLDDGSGEDPKGAGQYEGAPLKFIADHLSYMNVSMPCAALPEPAVWKKSTDLAAAVVETRSPDVVFRYQGAPFEAANVGRNVAFQGLNTKTKQWLHFLAGQSPDQLVLLTDANDVIFGGCDQKQLIRNYEAVATLGGAPVVMGAELGSRPERLMANFSALESRRQRVLRAFAVPADGYAARADCTASFGPCSNPPAYQFLNSGFYMGPAKDVKEVLEAALDYECDQDGAAEYMLLHPDKVTLDYAGALVLNLHNFHQDEKLLKVETVNKQLRLHNQVTGMTQCFVHGNGNGKEFVSRLAARWLPALAWDDRDPHLQAVPECATAPLVDDAALRLGSRPFRPPRTGELLRACHGSGSKALEVVVPCQANGCGLRAEVPWILRVMLGFSDIRASCLEDLYNSSEKGGPGVRPGQVLVLTSRKYQMGLDVARAANVPLSQLVLVHIADETKADQAAWAQRYLSWRFVFRNYWVDDQQGSFERLLEQDRLAYFPLGPTPQLLSLPRDRLASQRSVRVFFSGRAGNGAERLGRLGAAQRRLGAKLLVQTTTERKYGCYDSEYVQRLTDSAMCLQIPGNSVECFRLYESLEAGCVPVVVRAWSSPNGSDPLVKLQVDGQPPPFLYVDRPEDLPQVLQLTPAELDLAQARAGAWWAKAKRRFREVFAHQLRPPEAPTGILSWRQALAAGSEIWAFGALYLLLVLCLTNLRPSEVEPEAPGMLLEVEVVRVGSIALIVMGHFWTMRMELPLLQHGQNHVWNLVAISGLVTHKSKVWPLMSYFRKRFARCLVCYQLACLAAAALSLPKLRAEWALSFLGLQTWQLPWAPACNERFDIAECVGLELNAPLWTMPGLFLCWALYPAVVLIADRVQSLAPSLSTAAVLACSGLCYVLSMMLLQSRFFMWPPAFLVPFLFGLCCAELRRRAAAPNRAAWSAWAARAAGPLAALLLLTGQPDAVGPPGWQLPLLLPLAAKPSTEKAPLEMSLWQSLWQTLGRGSLVAYMFQLPLAQLFLVLWRLMGLDGIAELHPRSPEQAWTKGFPAMGSGAFAVYFCVLWALSCFCAVRWMSAEVAGLDALEEA</sequence>
<keyword evidence="1" id="KW-1133">Transmembrane helix</keyword>
<protein>
    <submittedName>
        <fullName evidence="6">Uncharacterized protein</fullName>
    </submittedName>
</protein>
<evidence type="ECO:0000259" key="5">
    <source>
        <dbReference type="Pfam" id="PF25342"/>
    </source>
</evidence>
<organism evidence="6 7">
    <name type="scientific">Effrenium voratum</name>
    <dbReference type="NCBI Taxonomy" id="2562239"/>
    <lineage>
        <taxon>Eukaryota</taxon>
        <taxon>Sar</taxon>
        <taxon>Alveolata</taxon>
        <taxon>Dinophyceae</taxon>
        <taxon>Suessiales</taxon>
        <taxon>Symbiodiniaceae</taxon>
        <taxon>Effrenium</taxon>
    </lineage>
</organism>
<feature type="domain" description="PLOD1-3-like GT" evidence="5">
    <location>
        <begin position="802"/>
        <end position="904"/>
    </location>
</feature>
<feature type="transmembrane region" description="Helical" evidence="1">
    <location>
        <begin position="1636"/>
        <end position="1661"/>
    </location>
</feature>
<feature type="transmembrane region" description="Helical" evidence="1">
    <location>
        <begin position="1477"/>
        <end position="1495"/>
    </location>
</feature>
<dbReference type="Pfam" id="PF03016">
    <property type="entry name" value="Exostosin_GT47"/>
    <property type="match status" value="1"/>
</dbReference>
<evidence type="ECO:0000256" key="1">
    <source>
        <dbReference type="SAM" id="Phobius"/>
    </source>
</evidence>
<evidence type="ECO:0000256" key="2">
    <source>
        <dbReference type="SAM" id="SignalP"/>
    </source>
</evidence>
<gene>
    <name evidence="6" type="ORF">EVOR1521_LOCUS21726</name>
</gene>
<dbReference type="CDD" id="cd22997">
    <property type="entry name" value="GT_LH"/>
    <property type="match status" value="1"/>
</dbReference>
<proteinExistence type="predicted"/>
<evidence type="ECO:0000259" key="3">
    <source>
        <dbReference type="Pfam" id="PF01764"/>
    </source>
</evidence>
<accession>A0AA36J1A6</accession>
<feature type="transmembrane region" description="Helical" evidence="1">
    <location>
        <begin position="1445"/>
        <end position="1465"/>
    </location>
</feature>
<evidence type="ECO:0000313" key="7">
    <source>
        <dbReference type="Proteomes" id="UP001178507"/>
    </source>
</evidence>
<keyword evidence="1" id="KW-0472">Membrane</keyword>
<dbReference type="InterPro" id="IPR002921">
    <property type="entry name" value="Fungal_lipase-type"/>
</dbReference>
<feature type="domain" description="Exostosin GT47" evidence="4">
    <location>
        <begin position="1091"/>
        <end position="1198"/>
    </location>
</feature>
<dbReference type="PANTHER" id="PTHR45856">
    <property type="entry name" value="ALPHA/BETA-HYDROLASES SUPERFAMILY PROTEIN"/>
    <property type="match status" value="1"/>
</dbReference>
<dbReference type="CDD" id="cd00741">
    <property type="entry name" value="Lipase"/>
    <property type="match status" value="1"/>
</dbReference>
<dbReference type="InterPro" id="IPR029033">
    <property type="entry name" value="His_PPase_superfam"/>
</dbReference>
<keyword evidence="1" id="KW-0812">Transmembrane</keyword>
<dbReference type="InterPro" id="IPR029058">
    <property type="entry name" value="AB_hydrolase_fold"/>
</dbReference>
<dbReference type="GO" id="GO:0006629">
    <property type="term" value="P:lipid metabolic process"/>
    <property type="evidence" value="ECO:0007669"/>
    <property type="project" value="InterPro"/>
</dbReference>
<dbReference type="Proteomes" id="UP001178507">
    <property type="component" value="Unassembled WGS sequence"/>
</dbReference>
<name>A0AA36J1A6_9DINO</name>
<evidence type="ECO:0000259" key="4">
    <source>
        <dbReference type="Pfam" id="PF03016"/>
    </source>
</evidence>
<feature type="domain" description="Fungal lipase-type" evidence="3">
    <location>
        <begin position="498"/>
        <end position="584"/>
    </location>
</feature>
<feature type="transmembrane region" description="Helical" evidence="1">
    <location>
        <begin position="1501"/>
        <end position="1519"/>
    </location>
</feature>
<comment type="caution">
    <text evidence="6">The sequence shown here is derived from an EMBL/GenBank/DDBJ whole genome shotgun (WGS) entry which is preliminary data.</text>
</comment>
<dbReference type="SUPFAM" id="SSF53474">
    <property type="entry name" value="alpha/beta-Hydrolases"/>
    <property type="match status" value="1"/>
</dbReference>
<keyword evidence="7" id="KW-1185">Reference proteome</keyword>
<dbReference type="Gene3D" id="3.40.50.1820">
    <property type="entry name" value="alpha/beta hydrolase"/>
    <property type="match status" value="1"/>
</dbReference>
<reference evidence="6" key="1">
    <citation type="submission" date="2023-08" db="EMBL/GenBank/DDBJ databases">
        <authorList>
            <person name="Chen Y."/>
            <person name="Shah S."/>
            <person name="Dougan E. K."/>
            <person name="Thang M."/>
            <person name="Chan C."/>
        </authorList>
    </citation>
    <scope>NUCLEOTIDE SEQUENCE</scope>
</reference>
<evidence type="ECO:0000313" key="6">
    <source>
        <dbReference type="EMBL" id="CAJ1397780.1"/>
    </source>
</evidence>
<feature type="transmembrane region" description="Helical" evidence="1">
    <location>
        <begin position="1596"/>
        <end position="1616"/>
    </location>
</feature>
<dbReference type="PANTHER" id="PTHR45856:SF25">
    <property type="entry name" value="FUNGAL LIPASE-LIKE DOMAIN-CONTAINING PROTEIN"/>
    <property type="match status" value="1"/>
</dbReference>
<dbReference type="Gene3D" id="3.40.50.1240">
    <property type="entry name" value="Phosphoglycerate mutase-like"/>
    <property type="match status" value="1"/>
</dbReference>